<evidence type="ECO:0000256" key="8">
    <source>
        <dbReference type="SAM" id="Phobius"/>
    </source>
</evidence>
<gene>
    <name evidence="9" type="ORF">KFL_001220180</name>
</gene>
<evidence type="ECO:0000256" key="6">
    <source>
        <dbReference type="ARBA" id="ARBA00023136"/>
    </source>
</evidence>
<evidence type="ECO:0000256" key="4">
    <source>
        <dbReference type="ARBA" id="ARBA00022824"/>
    </source>
</evidence>
<feature type="region of interest" description="Disordered" evidence="7">
    <location>
        <begin position="1"/>
        <end position="20"/>
    </location>
</feature>
<feature type="transmembrane region" description="Helical" evidence="8">
    <location>
        <begin position="98"/>
        <end position="118"/>
    </location>
</feature>
<dbReference type="Proteomes" id="UP000054558">
    <property type="component" value="Unassembled WGS sequence"/>
</dbReference>
<evidence type="ECO:0000256" key="2">
    <source>
        <dbReference type="ARBA" id="ARBA00008462"/>
    </source>
</evidence>
<evidence type="ECO:0000256" key="1">
    <source>
        <dbReference type="ARBA" id="ARBA00004477"/>
    </source>
</evidence>
<feature type="transmembrane region" description="Helical" evidence="8">
    <location>
        <begin position="39"/>
        <end position="60"/>
    </location>
</feature>
<organism evidence="9 10">
    <name type="scientific">Klebsormidium nitens</name>
    <name type="common">Green alga</name>
    <name type="synonym">Ulothrix nitens</name>
    <dbReference type="NCBI Taxonomy" id="105231"/>
    <lineage>
        <taxon>Eukaryota</taxon>
        <taxon>Viridiplantae</taxon>
        <taxon>Streptophyta</taxon>
        <taxon>Klebsormidiophyceae</taxon>
        <taxon>Klebsormidiales</taxon>
        <taxon>Klebsormidiaceae</taxon>
        <taxon>Klebsormidium</taxon>
    </lineage>
</organism>
<dbReference type="PANTHER" id="PTHR20955:SF1">
    <property type="entry name" value="PROTEIN JAGUNAL HOMOLOG 1"/>
    <property type="match status" value="1"/>
</dbReference>
<name>A0A1Y1HZZ4_KLENI</name>
<accession>A0A1Y1HZZ4</accession>
<dbReference type="OrthoDB" id="1915239at2759"/>
<dbReference type="EMBL" id="DF237071">
    <property type="protein sequence ID" value="GAQ82749.1"/>
    <property type="molecule type" value="Genomic_DNA"/>
</dbReference>
<evidence type="ECO:0000313" key="10">
    <source>
        <dbReference type="Proteomes" id="UP000054558"/>
    </source>
</evidence>
<dbReference type="AlphaFoldDB" id="A0A1Y1HZZ4"/>
<proteinExistence type="inferred from homology"/>
<evidence type="ECO:0000313" key="9">
    <source>
        <dbReference type="EMBL" id="GAQ82749.1"/>
    </source>
</evidence>
<keyword evidence="6 8" id="KW-0472">Membrane</keyword>
<feature type="transmembrane region" description="Helical" evidence="8">
    <location>
        <begin position="148"/>
        <end position="173"/>
    </location>
</feature>
<comment type="similarity">
    <text evidence="2">Belongs to the jagunal family.</text>
</comment>
<feature type="compositionally biased region" description="Polar residues" evidence="7">
    <location>
        <begin position="1"/>
        <end position="16"/>
    </location>
</feature>
<dbReference type="GO" id="GO:0005789">
    <property type="term" value="C:endoplasmic reticulum membrane"/>
    <property type="evidence" value="ECO:0007669"/>
    <property type="project" value="UniProtKB-SubCell"/>
</dbReference>
<evidence type="ECO:0000256" key="5">
    <source>
        <dbReference type="ARBA" id="ARBA00022989"/>
    </source>
</evidence>
<protein>
    <submittedName>
        <fullName evidence="9">Uncharacterized protein</fullName>
    </submittedName>
</protein>
<sequence length="191" mass="20472">MAPSRRGSTSRPTGTDGTDHQFRMVTEERYKLIASAKAILKKLFLFQGLFLLMRGILTMMNQDEDGPPLPRVTSNLTLVGGVALLAGTVGLQYSSAPILRIYLVLSLASLWATIANSLESPYALKIKDALGGSKFDLDPAVNALADPAAVLDICGIFVLSLAVYTTVNLVYALRAGRKKTAQTAVKSKKGE</sequence>
<keyword evidence="3 8" id="KW-0812">Transmembrane</keyword>
<dbReference type="Pfam" id="PF07086">
    <property type="entry name" value="Jagunal"/>
    <property type="match status" value="1"/>
</dbReference>
<keyword evidence="10" id="KW-1185">Reference proteome</keyword>
<dbReference type="PANTHER" id="PTHR20955">
    <property type="entry name" value="PROTEIN JAGUNAL HOMOLOG 1"/>
    <property type="match status" value="1"/>
</dbReference>
<dbReference type="OMA" id="YSFRMVV"/>
<reference evidence="9 10" key="1">
    <citation type="journal article" date="2014" name="Nat. Commun.">
        <title>Klebsormidium flaccidum genome reveals primary factors for plant terrestrial adaptation.</title>
        <authorList>
            <person name="Hori K."/>
            <person name="Maruyama F."/>
            <person name="Fujisawa T."/>
            <person name="Togashi T."/>
            <person name="Yamamoto N."/>
            <person name="Seo M."/>
            <person name="Sato S."/>
            <person name="Yamada T."/>
            <person name="Mori H."/>
            <person name="Tajima N."/>
            <person name="Moriyama T."/>
            <person name="Ikeuchi M."/>
            <person name="Watanabe M."/>
            <person name="Wada H."/>
            <person name="Kobayashi K."/>
            <person name="Saito M."/>
            <person name="Masuda T."/>
            <person name="Sasaki-Sekimoto Y."/>
            <person name="Mashiguchi K."/>
            <person name="Awai K."/>
            <person name="Shimojima M."/>
            <person name="Masuda S."/>
            <person name="Iwai M."/>
            <person name="Nobusawa T."/>
            <person name="Narise T."/>
            <person name="Kondo S."/>
            <person name="Saito H."/>
            <person name="Sato R."/>
            <person name="Murakawa M."/>
            <person name="Ihara Y."/>
            <person name="Oshima-Yamada Y."/>
            <person name="Ohtaka K."/>
            <person name="Satoh M."/>
            <person name="Sonobe K."/>
            <person name="Ishii M."/>
            <person name="Ohtani R."/>
            <person name="Kanamori-Sato M."/>
            <person name="Honoki R."/>
            <person name="Miyazaki D."/>
            <person name="Mochizuki H."/>
            <person name="Umetsu J."/>
            <person name="Higashi K."/>
            <person name="Shibata D."/>
            <person name="Kamiya Y."/>
            <person name="Sato N."/>
            <person name="Nakamura Y."/>
            <person name="Tabata S."/>
            <person name="Ida S."/>
            <person name="Kurokawa K."/>
            <person name="Ohta H."/>
        </authorList>
    </citation>
    <scope>NUCLEOTIDE SEQUENCE [LARGE SCALE GENOMIC DNA]</scope>
    <source>
        <strain evidence="9 10">NIES-2285</strain>
    </source>
</reference>
<evidence type="ECO:0000256" key="3">
    <source>
        <dbReference type="ARBA" id="ARBA00022692"/>
    </source>
</evidence>
<keyword evidence="4" id="KW-0256">Endoplasmic reticulum</keyword>
<dbReference type="GO" id="GO:0007029">
    <property type="term" value="P:endoplasmic reticulum organization"/>
    <property type="evidence" value="ECO:0007669"/>
    <property type="project" value="InterPro"/>
</dbReference>
<evidence type="ECO:0000256" key="7">
    <source>
        <dbReference type="SAM" id="MobiDB-lite"/>
    </source>
</evidence>
<feature type="transmembrane region" description="Helical" evidence="8">
    <location>
        <begin position="72"/>
        <end position="91"/>
    </location>
</feature>
<comment type="subcellular location">
    <subcellularLocation>
        <location evidence="1">Endoplasmic reticulum membrane</location>
        <topology evidence="1">Multi-pass membrane protein</topology>
    </subcellularLocation>
</comment>
<dbReference type="InterPro" id="IPR009787">
    <property type="entry name" value="Jagunal"/>
</dbReference>
<keyword evidence="5 8" id="KW-1133">Transmembrane helix</keyword>